<dbReference type="Pfam" id="PF10545">
    <property type="entry name" value="MADF_DNA_bdg"/>
    <property type="match status" value="1"/>
</dbReference>
<reference evidence="3" key="1">
    <citation type="submission" date="2010-06" db="EMBL/GenBank/DDBJ databases">
        <authorList>
            <person name="Jiang H."/>
            <person name="Abraham K."/>
            <person name="Ali S."/>
            <person name="Alsbrooks S.L."/>
            <person name="Anim B.N."/>
            <person name="Anosike U.S."/>
            <person name="Attaway T."/>
            <person name="Bandaranaike D.P."/>
            <person name="Battles P.K."/>
            <person name="Bell S.N."/>
            <person name="Bell A.V."/>
            <person name="Beltran B."/>
            <person name="Bickham C."/>
            <person name="Bustamante Y."/>
            <person name="Caleb T."/>
            <person name="Canada A."/>
            <person name="Cardenas V."/>
            <person name="Carter K."/>
            <person name="Chacko J."/>
            <person name="Chandrabose M.N."/>
            <person name="Chavez D."/>
            <person name="Chavez A."/>
            <person name="Chen L."/>
            <person name="Chu H.-S."/>
            <person name="Claassen K.J."/>
            <person name="Cockrell R."/>
            <person name="Collins M."/>
            <person name="Cooper J.A."/>
            <person name="Cree A."/>
            <person name="Curry S.M."/>
            <person name="Da Y."/>
            <person name="Dao M.D."/>
            <person name="Das B."/>
            <person name="Davila M.-L."/>
            <person name="Davy-Carroll L."/>
            <person name="Denson S."/>
            <person name="Dinh H."/>
            <person name="Ebong V.E."/>
            <person name="Edwards J.R."/>
            <person name="Egan A."/>
            <person name="El-Daye J."/>
            <person name="Escobedo L."/>
            <person name="Fernandez S."/>
            <person name="Fernando P.R."/>
            <person name="Flagg N."/>
            <person name="Forbes L.D."/>
            <person name="Fowler R.G."/>
            <person name="Fu Q."/>
            <person name="Gabisi R.A."/>
            <person name="Ganer J."/>
            <person name="Garbino Pronczuk A."/>
            <person name="Garcia R.M."/>
            <person name="Garner T."/>
            <person name="Garrett T.E."/>
            <person name="Gonzalez D.A."/>
            <person name="Hamid H."/>
            <person name="Hawkins E.S."/>
            <person name="Hirani K."/>
            <person name="Hogues M.E."/>
            <person name="Hollins B."/>
            <person name="Hsiao C.-H."/>
            <person name="Jabil R."/>
            <person name="James M.L."/>
            <person name="Jhangiani S.N."/>
            <person name="Johnson B."/>
            <person name="Johnson Q."/>
            <person name="Joshi V."/>
            <person name="Kalu J.B."/>
            <person name="Kam C."/>
            <person name="Kashfia A."/>
            <person name="Keebler J."/>
            <person name="Kisamo H."/>
            <person name="Kovar C.L."/>
            <person name="Lago L.A."/>
            <person name="Lai C.-Y."/>
            <person name="Laidlaw J."/>
            <person name="Lara F."/>
            <person name="Le T.-K."/>
            <person name="Lee S.L."/>
            <person name="Legall F.H."/>
            <person name="Lemon S.J."/>
            <person name="Lewis L.R."/>
            <person name="Li B."/>
            <person name="Liu Y."/>
            <person name="Liu Y.-S."/>
            <person name="Lopez J."/>
            <person name="Lozado R.J."/>
            <person name="Lu J."/>
            <person name="Madu R.C."/>
            <person name="Maheshwari M."/>
            <person name="Maheshwari R."/>
            <person name="Malloy K."/>
            <person name="Martinez E."/>
            <person name="Mathew T."/>
            <person name="Mercado I.C."/>
            <person name="Mercado C."/>
            <person name="Meyer B."/>
            <person name="Montgomery K."/>
            <person name="Morgan M.B."/>
            <person name="Munidasa M."/>
            <person name="Nazareth L.V."/>
            <person name="Nelson J."/>
            <person name="Ng B.M."/>
            <person name="Nguyen N.B."/>
            <person name="Nguyen P.Q."/>
            <person name="Nguyen T."/>
            <person name="Obregon M."/>
            <person name="Okwuonu G.O."/>
            <person name="Onwere C.G."/>
            <person name="Orozco G."/>
            <person name="Parra A."/>
            <person name="Patel S."/>
            <person name="Patil S."/>
            <person name="Perez A."/>
            <person name="Perez Y."/>
            <person name="Pham C."/>
            <person name="Primus E.L."/>
            <person name="Pu L.-L."/>
            <person name="Puazo M."/>
            <person name="Qin X."/>
            <person name="Quiroz J.B."/>
            <person name="Reese J."/>
            <person name="Richards S."/>
            <person name="Rives C.M."/>
            <person name="Robberts R."/>
            <person name="Ruiz S.J."/>
            <person name="Ruiz M.J."/>
            <person name="Santibanez J."/>
            <person name="Schneider B.W."/>
            <person name="Sisson I."/>
            <person name="Smith M."/>
            <person name="Sodergren E."/>
            <person name="Song X.-Z."/>
            <person name="Song B.B."/>
            <person name="Summersgill H."/>
            <person name="Thelus R."/>
            <person name="Thornton R.D."/>
            <person name="Trejos Z.Y."/>
            <person name="Usmani K."/>
            <person name="Vattathil S."/>
            <person name="Villasana D."/>
            <person name="Walker D.L."/>
            <person name="Wang S."/>
            <person name="Wang K."/>
            <person name="White C.S."/>
            <person name="Williams A.C."/>
            <person name="Williamson J."/>
            <person name="Wilson K."/>
            <person name="Woghiren I.O."/>
            <person name="Woodworth J.R."/>
            <person name="Worley K.C."/>
            <person name="Wright R.A."/>
            <person name="Wu W."/>
            <person name="Young L."/>
            <person name="Zhang L."/>
            <person name="Zhang J."/>
            <person name="Zhu Y."/>
            <person name="Muzny D.M."/>
            <person name="Weinstock G."/>
            <person name="Gibbs R.A."/>
        </authorList>
    </citation>
    <scope>NUCLEOTIDE SEQUENCE [LARGE SCALE GENOMIC DNA]</scope>
    <source>
        <strain evidence="3">LSR1</strain>
    </source>
</reference>
<dbReference type="RefSeq" id="XP_016664777.1">
    <property type="nucleotide sequence ID" value="XM_016809288.1"/>
</dbReference>
<dbReference type="AlphaFoldDB" id="A0A8R2HAD4"/>
<dbReference type="GeneID" id="107885617"/>
<dbReference type="PANTHER" id="PTHR21505:SF12">
    <property type="entry name" value="MADF DOMAIN-CONTAINING PROTEIN-RELATED"/>
    <property type="match status" value="1"/>
</dbReference>
<evidence type="ECO:0000313" key="2">
    <source>
        <dbReference type="EnsemblMetazoa" id="XP_016664777.1"/>
    </source>
</evidence>
<proteinExistence type="predicted"/>
<reference evidence="2" key="2">
    <citation type="submission" date="2022-06" db="UniProtKB">
        <authorList>
            <consortium name="EnsemblMetazoa"/>
        </authorList>
    </citation>
    <scope>IDENTIFICATION</scope>
</reference>
<dbReference type="EnsemblMetazoa" id="XM_016809288.1">
    <property type="protein sequence ID" value="XP_016664777.1"/>
    <property type="gene ID" value="LOC107885617"/>
</dbReference>
<dbReference type="Proteomes" id="UP000007819">
    <property type="component" value="Chromosome X"/>
</dbReference>
<dbReference type="OrthoDB" id="6628055at2759"/>
<protein>
    <recommendedName>
        <fullName evidence="1">MADF domain-containing protein</fullName>
    </recommendedName>
</protein>
<feature type="domain" description="MADF" evidence="1">
    <location>
        <begin position="10"/>
        <end position="98"/>
    </location>
</feature>
<organism evidence="2 3">
    <name type="scientific">Acyrthosiphon pisum</name>
    <name type="common">Pea aphid</name>
    <dbReference type="NCBI Taxonomy" id="7029"/>
    <lineage>
        <taxon>Eukaryota</taxon>
        <taxon>Metazoa</taxon>
        <taxon>Ecdysozoa</taxon>
        <taxon>Arthropoda</taxon>
        <taxon>Hexapoda</taxon>
        <taxon>Insecta</taxon>
        <taxon>Pterygota</taxon>
        <taxon>Neoptera</taxon>
        <taxon>Paraneoptera</taxon>
        <taxon>Hemiptera</taxon>
        <taxon>Sternorrhyncha</taxon>
        <taxon>Aphidomorpha</taxon>
        <taxon>Aphidoidea</taxon>
        <taxon>Aphididae</taxon>
        <taxon>Macrosiphini</taxon>
        <taxon>Acyrthosiphon</taxon>
    </lineage>
</organism>
<dbReference type="SMART" id="SM00595">
    <property type="entry name" value="MADF"/>
    <property type="match status" value="1"/>
</dbReference>
<dbReference type="InterPro" id="IPR006578">
    <property type="entry name" value="MADF-dom"/>
</dbReference>
<accession>A0A8R2HAD4</accession>
<evidence type="ECO:0000259" key="1">
    <source>
        <dbReference type="PROSITE" id="PS51029"/>
    </source>
</evidence>
<keyword evidence="3" id="KW-1185">Reference proteome</keyword>
<dbReference type="PANTHER" id="PTHR21505">
    <property type="entry name" value="MADF DOMAIN-CONTAINING PROTEIN-RELATED"/>
    <property type="match status" value="1"/>
</dbReference>
<sequence>MEWSNDLILEFLELYEQEPCIWNPKHPQHKIRNSVNDSWNNISKNLSQKYTICELKKKKDSLMATYRKLANRVKSSKKTGSGSEDIFKPDWFVYEIMARFLHGVCQPHTTKNSEVK</sequence>
<name>A0A8R2HAD4_ACYPI</name>
<evidence type="ECO:0000313" key="3">
    <source>
        <dbReference type="Proteomes" id="UP000007819"/>
    </source>
</evidence>
<dbReference type="PROSITE" id="PS51029">
    <property type="entry name" value="MADF"/>
    <property type="match status" value="1"/>
</dbReference>
<dbReference type="KEGG" id="api:107885617"/>